<keyword evidence="3" id="KW-1185">Reference proteome</keyword>
<evidence type="ECO:0000313" key="3">
    <source>
        <dbReference type="Proteomes" id="UP000799539"/>
    </source>
</evidence>
<name>A0A6A6F2F4_9PEZI</name>
<evidence type="ECO:0000313" key="2">
    <source>
        <dbReference type="EMBL" id="KAF2207339.1"/>
    </source>
</evidence>
<feature type="region of interest" description="Disordered" evidence="1">
    <location>
        <begin position="659"/>
        <end position="701"/>
    </location>
</feature>
<feature type="compositionally biased region" description="Low complexity" evidence="1">
    <location>
        <begin position="597"/>
        <end position="607"/>
    </location>
</feature>
<dbReference type="AlphaFoldDB" id="A0A6A6F2F4"/>
<feature type="compositionally biased region" description="Basic residues" evidence="1">
    <location>
        <begin position="340"/>
        <end position="359"/>
    </location>
</feature>
<reference evidence="2" key="1">
    <citation type="journal article" date="2020" name="Stud. Mycol.">
        <title>101 Dothideomycetes genomes: a test case for predicting lifestyles and emergence of pathogens.</title>
        <authorList>
            <person name="Haridas S."/>
            <person name="Albert R."/>
            <person name="Binder M."/>
            <person name="Bloem J."/>
            <person name="Labutti K."/>
            <person name="Salamov A."/>
            <person name="Andreopoulos B."/>
            <person name="Baker S."/>
            <person name="Barry K."/>
            <person name="Bills G."/>
            <person name="Bluhm B."/>
            <person name="Cannon C."/>
            <person name="Castanera R."/>
            <person name="Culley D."/>
            <person name="Daum C."/>
            <person name="Ezra D."/>
            <person name="Gonzalez J."/>
            <person name="Henrissat B."/>
            <person name="Kuo A."/>
            <person name="Liang C."/>
            <person name="Lipzen A."/>
            <person name="Lutzoni F."/>
            <person name="Magnuson J."/>
            <person name="Mondo S."/>
            <person name="Nolan M."/>
            <person name="Ohm R."/>
            <person name="Pangilinan J."/>
            <person name="Park H.-J."/>
            <person name="Ramirez L."/>
            <person name="Alfaro M."/>
            <person name="Sun H."/>
            <person name="Tritt A."/>
            <person name="Yoshinaga Y."/>
            <person name="Zwiers L.-H."/>
            <person name="Turgeon B."/>
            <person name="Goodwin S."/>
            <person name="Spatafora J."/>
            <person name="Crous P."/>
            <person name="Grigoriev I."/>
        </authorList>
    </citation>
    <scope>NUCLEOTIDE SEQUENCE</scope>
    <source>
        <strain evidence="2">SCOH1-5</strain>
    </source>
</reference>
<protein>
    <submittedName>
        <fullName evidence="2">Uncharacterized protein</fullName>
    </submittedName>
</protein>
<organism evidence="2 3">
    <name type="scientific">Cercospora zeae-maydis SCOH1-5</name>
    <dbReference type="NCBI Taxonomy" id="717836"/>
    <lineage>
        <taxon>Eukaryota</taxon>
        <taxon>Fungi</taxon>
        <taxon>Dikarya</taxon>
        <taxon>Ascomycota</taxon>
        <taxon>Pezizomycotina</taxon>
        <taxon>Dothideomycetes</taxon>
        <taxon>Dothideomycetidae</taxon>
        <taxon>Mycosphaerellales</taxon>
        <taxon>Mycosphaerellaceae</taxon>
        <taxon>Cercospora</taxon>
    </lineage>
</organism>
<dbReference type="Proteomes" id="UP000799539">
    <property type="component" value="Unassembled WGS sequence"/>
</dbReference>
<proteinExistence type="predicted"/>
<feature type="region of interest" description="Disordered" evidence="1">
    <location>
        <begin position="593"/>
        <end position="621"/>
    </location>
</feature>
<sequence length="720" mass="79093">MAYGNGFARGTSRTLVSNRLRVSQHRAKLRSERLPGFEPTVAPKYLDSMEKKALPRDASPIPVIPHVPFVDHYEVFGVVREEDKAEDDPDSMISEPSDEDPAQQPALINEILLSDILVALSLVEAGVRPMDHDLAGGERFIDLLQDETSWAWAAAADMYWHASASLAPRLNVLTNEQSLWLYVHAMNVATLRRARERGEQDASPAGPCETAYENAFRRAMEYALPEKAKHPDPVPLVQIRGHECDFSAMERWRYHFLHNVVPEESRRIMGLCSVPDMVRVSERFRMQKVFVRWCGGGGAVDGEEGGDEVVEEEWGREGEAEWEEEVESEIEDAETDAHAMTKKKRKKLSKQARQKRNRKLRQEAADMAKAEELTSALDNLSAAMELPFGDLDVNPPGHHAMVDTGTQTEHDADHTAVTAALTLIDLMSLSDKFSKDVEPEAAGLLEGEEGEAEVASREDLAPDSPESHTLGRLTPEGSDVLGQDMLEADLEFSQTRSLTPSPPPSTTPNHADVRRRRSGTPEEALQFSQTRSMSFSPSLPDTTGRATVRLPGSTFDCNRSLTASSGIVDTVESPAPGRAEFQDPNISEQAAIAPGESTSAASSSSQSITFDQDVPPLPTSLERTFDPRRTWSDPDQYCKFYDVPEAGLSTVSLPVEPGLTTRSRCNLSEPSDDASPISSPHDGSPVLAAQSSFDDDSQAQEQDAFGGIWFGTVPCVRPFG</sequence>
<gene>
    <name evidence="2" type="ORF">CERZMDRAFT_102436</name>
</gene>
<feature type="compositionally biased region" description="Polar residues" evidence="1">
    <location>
        <begin position="660"/>
        <end position="669"/>
    </location>
</feature>
<dbReference type="OrthoDB" id="10372696at2759"/>
<accession>A0A6A6F2F4</accession>
<feature type="compositionally biased region" description="Polar residues" evidence="1">
    <location>
        <begin position="526"/>
        <end position="543"/>
    </location>
</feature>
<dbReference type="EMBL" id="ML992704">
    <property type="protein sequence ID" value="KAF2207339.1"/>
    <property type="molecule type" value="Genomic_DNA"/>
</dbReference>
<feature type="region of interest" description="Disordered" evidence="1">
    <location>
        <begin position="493"/>
        <end position="543"/>
    </location>
</feature>
<feature type="region of interest" description="Disordered" evidence="1">
    <location>
        <begin position="332"/>
        <end position="363"/>
    </location>
</feature>
<evidence type="ECO:0000256" key="1">
    <source>
        <dbReference type="SAM" id="MobiDB-lite"/>
    </source>
</evidence>
<feature type="region of interest" description="Disordered" evidence="1">
    <location>
        <begin position="443"/>
        <end position="479"/>
    </location>
</feature>